<feature type="transmembrane region" description="Helical" evidence="5">
    <location>
        <begin position="51"/>
        <end position="71"/>
    </location>
</feature>
<evidence type="ECO:0000313" key="7">
    <source>
        <dbReference type="Proteomes" id="UP000218334"/>
    </source>
</evidence>
<comment type="subcellular location">
    <subcellularLocation>
        <location evidence="1">Membrane</location>
        <topology evidence="1">Multi-pass membrane protein</topology>
    </subcellularLocation>
</comment>
<evidence type="ECO:0000256" key="5">
    <source>
        <dbReference type="SAM" id="Phobius"/>
    </source>
</evidence>
<reference evidence="7" key="1">
    <citation type="journal article" date="2017" name="Nat. Ecol. Evol.">
        <title>Genome expansion and lineage-specific genetic innovations in the forest pathogenic fungi Armillaria.</title>
        <authorList>
            <person name="Sipos G."/>
            <person name="Prasanna A.N."/>
            <person name="Walter M.C."/>
            <person name="O'Connor E."/>
            <person name="Balint B."/>
            <person name="Krizsan K."/>
            <person name="Kiss B."/>
            <person name="Hess J."/>
            <person name="Varga T."/>
            <person name="Slot J."/>
            <person name="Riley R."/>
            <person name="Boka B."/>
            <person name="Rigling D."/>
            <person name="Barry K."/>
            <person name="Lee J."/>
            <person name="Mihaltcheva S."/>
            <person name="LaButti K."/>
            <person name="Lipzen A."/>
            <person name="Waldron R."/>
            <person name="Moloney N.M."/>
            <person name="Sperisen C."/>
            <person name="Kredics L."/>
            <person name="Vagvoelgyi C."/>
            <person name="Patrignani A."/>
            <person name="Fitzpatrick D."/>
            <person name="Nagy I."/>
            <person name="Doyle S."/>
            <person name="Anderson J.B."/>
            <person name="Grigoriev I.V."/>
            <person name="Gueldener U."/>
            <person name="Muensterkoetter M."/>
            <person name="Nagy L.G."/>
        </authorList>
    </citation>
    <scope>NUCLEOTIDE SEQUENCE [LARGE SCALE GENOMIC DNA]</scope>
    <source>
        <strain evidence="7">28-4</strain>
    </source>
</reference>
<keyword evidence="7" id="KW-1185">Reference proteome</keyword>
<feature type="transmembrane region" description="Helical" evidence="5">
    <location>
        <begin position="184"/>
        <end position="208"/>
    </location>
</feature>
<dbReference type="EMBL" id="KZ293442">
    <property type="protein sequence ID" value="PBK66006.1"/>
    <property type="molecule type" value="Genomic_DNA"/>
</dbReference>
<gene>
    <name evidence="6" type="ORF">ARMSODRAFT_916759</name>
</gene>
<keyword evidence="3 5" id="KW-1133">Transmembrane helix</keyword>
<dbReference type="PANTHER" id="PTHR31465:SF9">
    <property type="entry name" value="SPHINGOID LONG-CHAIN BASE TRANSPORTER RSB1"/>
    <property type="match status" value="1"/>
</dbReference>
<evidence type="ECO:0000313" key="6">
    <source>
        <dbReference type="EMBL" id="PBK66006.1"/>
    </source>
</evidence>
<dbReference type="STRING" id="1076256.A0A2H3BSF2"/>
<dbReference type="AlphaFoldDB" id="A0A2H3BSF2"/>
<dbReference type="InterPro" id="IPR007568">
    <property type="entry name" value="RTA1"/>
</dbReference>
<feature type="transmembrane region" description="Helical" evidence="5">
    <location>
        <begin position="91"/>
        <end position="113"/>
    </location>
</feature>
<dbReference type="Proteomes" id="UP000218334">
    <property type="component" value="Unassembled WGS sequence"/>
</dbReference>
<dbReference type="Pfam" id="PF04479">
    <property type="entry name" value="RTA1"/>
    <property type="match status" value="2"/>
</dbReference>
<keyword evidence="2 5" id="KW-0812">Transmembrane</keyword>
<feature type="transmembrane region" description="Helical" evidence="5">
    <location>
        <begin position="125"/>
        <end position="147"/>
    </location>
</feature>
<feature type="transmembrane region" description="Helical" evidence="5">
    <location>
        <begin position="20"/>
        <end position="39"/>
    </location>
</feature>
<evidence type="ECO:0000256" key="2">
    <source>
        <dbReference type="ARBA" id="ARBA00022692"/>
    </source>
</evidence>
<dbReference type="GO" id="GO:0000324">
    <property type="term" value="C:fungal-type vacuole"/>
    <property type="evidence" value="ECO:0007669"/>
    <property type="project" value="TreeGrafter"/>
</dbReference>
<organism evidence="6 7">
    <name type="scientific">Armillaria solidipes</name>
    <dbReference type="NCBI Taxonomy" id="1076256"/>
    <lineage>
        <taxon>Eukaryota</taxon>
        <taxon>Fungi</taxon>
        <taxon>Dikarya</taxon>
        <taxon>Basidiomycota</taxon>
        <taxon>Agaricomycotina</taxon>
        <taxon>Agaricomycetes</taxon>
        <taxon>Agaricomycetidae</taxon>
        <taxon>Agaricales</taxon>
        <taxon>Marasmiineae</taxon>
        <taxon>Physalacriaceae</taxon>
        <taxon>Armillaria</taxon>
    </lineage>
</organism>
<sequence length="336" mass="36426">MNSTVKPLVLSGSMDAADSPYNYIPSTTIAIIFVVLYSISTICHVGQGIYYRMWWVFPTICLAGIMEVLGWSGRLWSSYSPSLNNPFQIQIVTTILAPTPLVAANFVILGVLIKRLGPVYSRLTPRMYSIIFCTCVSTVFFCVLNPFTTIYILQDVVALIIQGVGGGIASAADTLPAANKGGNIMLGGIVFQLVVITVYVICAAEFLVRYIKDIPIASRTANSQVDVASMKPVYSRGVMSGKSLLMLGALALSTIFLYIRAVYRTIELSDGWNGVIISTEVYFNVFDGAMVVLAIYIMNFAHPGFLLGSEQAVLSSADPSGSLELGTEETVMAERR</sequence>
<accession>A0A2H3BSF2</accession>
<dbReference type="PANTHER" id="PTHR31465">
    <property type="entry name" value="PROTEIN RTA1-RELATED"/>
    <property type="match status" value="1"/>
</dbReference>
<proteinExistence type="predicted"/>
<dbReference type="GO" id="GO:0005886">
    <property type="term" value="C:plasma membrane"/>
    <property type="evidence" value="ECO:0007669"/>
    <property type="project" value="TreeGrafter"/>
</dbReference>
<protein>
    <submittedName>
        <fullName evidence="6">RTA1-domain-containing protein</fullName>
    </submittedName>
</protein>
<keyword evidence="4 5" id="KW-0472">Membrane</keyword>
<evidence type="ECO:0000256" key="1">
    <source>
        <dbReference type="ARBA" id="ARBA00004141"/>
    </source>
</evidence>
<evidence type="ECO:0000256" key="3">
    <source>
        <dbReference type="ARBA" id="ARBA00022989"/>
    </source>
</evidence>
<name>A0A2H3BSF2_9AGAR</name>
<feature type="transmembrane region" description="Helical" evidence="5">
    <location>
        <begin position="281"/>
        <end position="301"/>
    </location>
</feature>
<feature type="transmembrane region" description="Helical" evidence="5">
    <location>
        <begin position="244"/>
        <end position="261"/>
    </location>
</feature>
<evidence type="ECO:0000256" key="4">
    <source>
        <dbReference type="ARBA" id="ARBA00023136"/>
    </source>
</evidence>